<dbReference type="GeneID" id="106477575"/>
<evidence type="ECO:0000313" key="4">
    <source>
        <dbReference type="RefSeq" id="XP_013793578.2"/>
    </source>
</evidence>
<dbReference type="RefSeq" id="XP_022237187.1">
    <property type="nucleotide sequence ID" value="XM_022381479.1"/>
</dbReference>
<evidence type="ECO:0000313" key="3">
    <source>
        <dbReference type="Proteomes" id="UP000694941"/>
    </source>
</evidence>
<dbReference type="PANTHER" id="PTHR46093:SF18">
    <property type="entry name" value="FIBRONECTIN TYPE-III DOMAIN-CONTAINING PROTEIN"/>
    <property type="match status" value="1"/>
</dbReference>
<evidence type="ECO:0000313" key="6">
    <source>
        <dbReference type="RefSeq" id="XP_022237188.1"/>
    </source>
</evidence>
<gene>
    <name evidence="4 5 6 7" type="primary">LOC106477575</name>
</gene>
<protein>
    <submittedName>
        <fullName evidence="4 5">Tip elongation aberrant protein 3-like</fullName>
    </submittedName>
</protein>
<dbReference type="InterPro" id="IPR015915">
    <property type="entry name" value="Kelch-typ_b-propeller"/>
</dbReference>
<dbReference type="Proteomes" id="UP000694941">
    <property type="component" value="Unplaced"/>
</dbReference>
<dbReference type="InterPro" id="IPR006652">
    <property type="entry name" value="Kelch_1"/>
</dbReference>
<dbReference type="InterPro" id="IPR011043">
    <property type="entry name" value="Gal_Oxase/kelch_b-propeller"/>
</dbReference>
<dbReference type="RefSeq" id="XP_013793578.2">
    <property type="nucleotide sequence ID" value="XM_013938124.2"/>
</dbReference>
<name>A0ABM1S0N2_LIMPO</name>
<dbReference type="RefSeq" id="XP_022237188.1">
    <property type="nucleotide sequence ID" value="XM_022381480.1"/>
</dbReference>
<evidence type="ECO:0000256" key="2">
    <source>
        <dbReference type="ARBA" id="ARBA00022737"/>
    </source>
</evidence>
<dbReference type="Pfam" id="PF01344">
    <property type="entry name" value="Kelch_1"/>
    <property type="match status" value="1"/>
</dbReference>
<keyword evidence="3" id="KW-1185">Reference proteome</keyword>
<sequence length="821" mass="93729">MWSLVHANRGDCGNVPCVRSKHAVCLTKEGLIYLLGGRSGNLPMKDLWKYDPVQNQWEKIHCYGCSPPPLQEHTVVSWKDKLYVFGGEVGFASRGETPLWVLDTETNLWEKKHSKTAAFGQPSGRRGHTSLKYNCMMYIYGGYQDLKGSLDDLWAFDFDLERWHLYVFPRSFELPPPRHNHTSILHDAAMWVYGGMTDLQERGDFWKLDFPSLKWSRLRTNKGPGVLHNHSAVKSLGHMYVFGGERGVTVLNDLWRYHFATQVWERVITEGVVPSPVIHHVAVANPAQFTWEEKFQTLDYSRTMTERKQYRFTDSPSTNENKPCTQNLLESVHDNHLTSPENKKSRHYLKVCVRPFSRLCSKSPNSEESEKNKQYVAVAYNVSTNQVQLRSLRDENKSGNLLRNSHNSSYNILHSSDETLEEEQLVCLMEKTSSLQESPCFTSSIFTQKSISSEGILEPDSKTSSFQYKSLSQDDVLMPLNSEVLEREESIGIPDLGHVERQLKMSQSLYRLCWTSNEKVTSEDLLQFSNSDIKTFPPMEDCSKNLSDKGEFTDVFSIDSHSPISVPNENASTSLLNLSDRKTDKCAKDMKQDGWNNQRKLSTGALLINLEATNLHDSEKIEITEQISAASPLLDEHSQIYSPVSDSFGISFSASRSSGYQSVTEYELNYIKDLHQNFADILNPVNLNQLLNHKNEIPVEMKDLNPTEVDSLTKVHSHNSLKNINMKQVENILESPQKSSYRNTRQTATVIPSVVQRETLSDGVVRQRKNGKVSRPNPPRSPFKIKREQHEWELCMYVIGGQEQGISSLCRQPIAVWKLYI</sequence>
<evidence type="ECO:0000313" key="5">
    <source>
        <dbReference type="RefSeq" id="XP_022237187.1"/>
    </source>
</evidence>
<keyword evidence="1" id="KW-0880">Kelch repeat</keyword>
<reference evidence="4 5" key="1">
    <citation type="submission" date="2025-05" db="UniProtKB">
        <authorList>
            <consortium name="RefSeq"/>
        </authorList>
    </citation>
    <scope>IDENTIFICATION</scope>
    <source>
        <tissue evidence="4 5">Muscle</tissue>
    </source>
</reference>
<dbReference type="PANTHER" id="PTHR46093">
    <property type="entry name" value="ACYL-COA-BINDING DOMAIN-CONTAINING PROTEIN 5"/>
    <property type="match status" value="1"/>
</dbReference>
<keyword evidence="2" id="KW-0677">Repeat</keyword>
<dbReference type="SUPFAM" id="SSF50965">
    <property type="entry name" value="Galactose oxidase, central domain"/>
    <property type="match status" value="2"/>
</dbReference>
<organism evidence="3 5">
    <name type="scientific">Limulus polyphemus</name>
    <name type="common">Atlantic horseshoe crab</name>
    <dbReference type="NCBI Taxonomy" id="6850"/>
    <lineage>
        <taxon>Eukaryota</taxon>
        <taxon>Metazoa</taxon>
        <taxon>Ecdysozoa</taxon>
        <taxon>Arthropoda</taxon>
        <taxon>Chelicerata</taxon>
        <taxon>Merostomata</taxon>
        <taxon>Xiphosura</taxon>
        <taxon>Limulidae</taxon>
        <taxon>Limulus</taxon>
    </lineage>
</organism>
<evidence type="ECO:0000313" key="7">
    <source>
        <dbReference type="RefSeq" id="XP_022237189.1"/>
    </source>
</evidence>
<dbReference type="Pfam" id="PF24681">
    <property type="entry name" value="Kelch_KLHDC2_KLHL20_DRC7"/>
    <property type="match status" value="1"/>
</dbReference>
<evidence type="ECO:0000256" key="1">
    <source>
        <dbReference type="ARBA" id="ARBA00022441"/>
    </source>
</evidence>
<dbReference type="Gene3D" id="2.120.10.80">
    <property type="entry name" value="Kelch-type beta propeller"/>
    <property type="match status" value="2"/>
</dbReference>
<accession>A0ABM1S0N2</accession>
<proteinExistence type="predicted"/>
<dbReference type="RefSeq" id="XP_022237189.1">
    <property type="nucleotide sequence ID" value="XM_022381481.1"/>
</dbReference>